<dbReference type="Proteomes" id="UP000191554">
    <property type="component" value="Unassembled WGS sequence"/>
</dbReference>
<evidence type="ECO:0000313" key="3">
    <source>
        <dbReference type="EMBL" id="OPX42632.1"/>
    </source>
</evidence>
<name>A0A1V4SFD5_RUMHU</name>
<dbReference type="InterPro" id="IPR028098">
    <property type="entry name" value="Glyco_trans_4-like_N"/>
</dbReference>
<dbReference type="EC" id="2.4.1.11" evidence="3"/>
<keyword evidence="4" id="KW-1185">Reference proteome</keyword>
<comment type="caution">
    <text evidence="3">The sequence shown here is derived from an EMBL/GenBank/DDBJ whole genome shotgun (WGS) entry which is preliminary data.</text>
</comment>
<dbReference type="PANTHER" id="PTHR45947">
    <property type="entry name" value="SULFOQUINOVOSYL TRANSFERASE SQD2"/>
    <property type="match status" value="1"/>
</dbReference>
<dbReference type="InterPro" id="IPR001296">
    <property type="entry name" value="Glyco_trans_1"/>
</dbReference>
<dbReference type="PANTHER" id="PTHR45947:SF3">
    <property type="entry name" value="SULFOQUINOVOSYL TRANSFERASE SQD2"/>
    <property type="match status" value="1"/>
</dbReference>
<sequence>MKILMLSWEYPPRIIGGISRVVYDLAQNLAKYGNEVHVVTCWEPGTEEFEKDKYVIVHRVHVYNNASNNFVEWVMQLNFAMLEYAVKLADKTGFDLIHGHDWLVAYASRVLKVTFSLPLITTIHATEYGRNCGIHNDLQRTINSIERWLIKESDSLVVNSEYMYKELLAVYNADAAKLKIIQNGVNLKKFDNIPSDLAFRQNYASSNEKIVFFVGRLVNEKGVHVLLNAIPKILCNYNDVKFVIAGKGPCLNNLIELSRELDILHKVYFTGFVSEEVLLKLYKCSNIAVFPSTYEPFGIVALEGMVAGIPVVVSDVGGLSEIVNHREDGMKFFSENSNSLADSILELLKDTVLSESISAKAIQKVQELYNWDSITDAMLKEYVRVISQYKSRGE</sequence>
<dbReference type="Pfam" id="PF00534">
    <property type="entry name" value="Glycos_transf_1"/>
    <property type="match status" value="1"/>
</dbReference>
<keyword evidence="3" id="KW-0328">Glycosyltransferase</keyword>
<dbReference type="STRING" id="48256.CLHUN_34530"/>
<feature type="domain" description="Glycosyl transferase family 1" evidence="1">
    <location>
        <begin position="200"/>
        <end position="362"/>
    </location>
</feature>
<keyword evidence="3" id="KW-0808">Transferase</keyword>
<dbReference type="OrthoDB" id="9795068at2"/>
<dbReference type="AlphaFoldDB" id="A0A1V4SFD5"/>
<proteinExistence type="predicted"/>
<dbReference type="CDD" id="cd03801">
    <property type="entry name" value="GT4_PimA-like"/>
    <property type="match status" value="1"/>
</dbReference>
<feature type="domain" description="Glycosyltransferase subfamily 4-like N-terminal" evidence="2">
    <location>
        <begin position="15"/>
        <end position="188"/>
    </location>
</feature>
<evidence type="ECO:0000259" key="1">
    <source>
        <dbReference type="Pfam" id="PF00534"/>
    </source>
</evidence>
<organism evidence="3 4">
    <name type="scientific">Ruminiclostridium hungatei</name>
    <name type="common">Clostridium hungatei</name>
    <dbReference type="NCBI Taxonomy" id="48256"/>
    <lineage>
        <taxon>Bacteria</taxon>
        <taxon>Bacillati</taxon>
        <taxon>Bacillota</taxon>
        <taxon>Clostridia</taxon>
        <taxon>Eubacteriales</taxon>
        <taxon>Oscillospiraceae</taxon>
        <taxon>Ruminiclostridium</taxon>
    </lineage>
</organism>
<dbReference type="SUPFAM" id="SSF53756">
    <property type="entry name" value="UDP-Glycosyltransferase/glycogen phosphorylase"/>
    <property type="match status" value="1"/>
</dbReference>
<dbReference type="Gene3D" id="3.40.50.2000">
    <property type="entry name" value="Glycogen Phosphorylase B"/>
    <property type="match status" value="2"/>
</dbReference>
<dbReference type="Pfam" id="PF13439">
    <property type="entry name" value="Glyco_transf_4"/>
    <property type="match status" value="1"/>
</dbReference>
<dbReference type="EMBL" id="MZGX01000026">
    <property type="protein sequence ID" value="OPX42632.1"/>
    <property type="molecule type" value="Genomic_DNA"/>
</dbReference>
<evidence type="ECO:0000313" key="4">
    <source>
        <dbReference type="Proteomes" id="UP000191554"/>
    </source>
</evidence>
<dbReference type="InterPro" id="IPR050194">
    <property type="entry name" value="Glycosyltransferase_grp1"/>
</dbReference>
<reference evidence="3 4" key="1">
    <citation type="submission" date="2017-03" db="EMBL/GenBank/DDBJ databases">
        <title>Genome sequence of Clostridium hungatei DSM 14427.</title>
        <authorList>
            <person name="Poehlein A."/>
            <person name="Daniel R."/>
        </authorList>
    </citation>
    <scope>NUCLEOTIDE SEQUENCE [LARGE SCALE GENOMIC DNA]</scope>
    <source>
        <strain evidence="3 4">DSM 14427</strain>
    </source>
</reference>
<evidence type="ECO:0000259" key="2">
    <source>
        <dbReference type="Pfam" id="PF13439"/>
    </source>
</evidence>
<gene>
    <name evidence="3" type="ORF">CLHUN_34530</name>
</gene>
<protein>
    <submittedName>
        <fullName evidence="3">Glycogen synthase</fullName>
        <ecNumber evidence="3">2.4.1.11</ecNumber>
    </submittedName>
</protein>
<dbReference type="RefSeq" id="WP_080065880.1">
    <property type="nucleotide sequence ID" value="NZ_MZGX01000026.1"/>
</dbReference>
<dbReference type="GO" id="GO:0004373">
    <property type="term" value="F:alpha-1,4-glucan glucosyltransferase (UDP-glucose donor) activity"/>
    <property type="evidence" value="ECO:0007669"/>
    <property type="project" value="UniProtKB-EC"/>
</dbReference>
<accession>A0A1V4SFD5</accession>